<evidence type="ECO:0000256" key="9">
    <source>
        <dbReference type="ARBA" id="ARBA00023242"/>
    </source>
</evidence>
<keyword evidence="3 10" id="KW-0479">Metal-binding</keyword>
<feature type="domain" description="Transcription factor COE DNA-binding" evidence="12">
    <location>
        <begin position="37"/>
        <end position="101"/>
    </location>
</feature>
<evidence type="ECO:0000256" key="10">
    <source>
        <dbReference type="RuleBase" id="RU004489"/>
    </source>
</evidence>
<evidence type="ECO:0000259" key="12">
    <source>
        <dbReference type="Pfam" id="PF16422"/>
    </source>
</evidence>
<dbReference type="OrthoDB" id="25246at2759"/>
<dbReference type="STRING" id="70667.A0A183TE94"/>
<evidence type="ECO:0000256" key="5">
    <source>
        <dbReference type="ARBA" id="ARBA00022833"/>
    </source>
</evidence>
<dbReference type="FunFam" id="1.10.287.4280:FF:000001">
    <property type="entry name" value="transcription factor COE1 isoform X2"/>
    <property type="match status" value="1"/>
</dbReference>
<dbReference type="InterPro" id="IPR003523">
    <property type="entry name" value="Transcription_factor_COE"/>
</dbReference>
<dbReference type="AlphaFoldDB" id="A0A183TE94"/>
<feature type="domain" description="IPT/TIG" evidence="11">
    <location>
        <begin position="113"/>
        <end position="195"/>
    </location>
</feature>
<evidence type="ECO:0000313" key="15">
    <source>
        <dbReference type="Proteomes" id="UP000275846"/>
    </source>
</evidence>
<dbReference type="Pfam" id="PF16422">
    <property type="entry name" value="COE1_DBD"/>
    <property type="match status" value="1"/>
</dbReference>
<dbReference type="GO" id="GO:0006355">
    <property type="term" value="P:regulation of DNA-templated transcription"/>
    <property type="evidence" value="ECO:0007669"/>
    <property type="project" value="InterPro"/>
</dbReference>
<dbReference type="Gene3D" id="2.60.40.10">
    <property type="entry name" value="Immunoglobulins"/>
    <property type="match status" value="1"/>
</dbReference>
<evidence type="ECO:0000256" key="1">
    <source>
        <dbReference type="ARBA" id="ARBA00004123"/>
    </source>
</evidence>
<evidence type="ECO:0000256" key="8">
    <source>
        <dbReference type="ARBA" id="ARBA00023163"/>
    </source>
</evidence>
<dbReference type="InterPro" id="IPR013783">
    <property type="entry name" value="Ig-like_fold"/>
</dbReference>
<dbReference type="GO" id="GO:0008270">
    <property type="term" value="F:zinc ion binding"/>
    <property type="evidence" value="ECO:0007669"/>
    <property type="project" value="UniProtKB-KW"/>
</dbReference>
<accession>A0A183TE94</accession>
<dbReference type="PANTHER" id="PTHR10747">
    <property type="entry name" value="TRANSCRIPTION FACTOR COE FAMILY MEMBER"/>
    <property type="match status" value="1"/>
</dbReference>
<evidence type="ECO:0000313" key="14">
    <source>
        <dbReference type="EMBL" id="VDM01177.1"/>
    </source>
</evidence>
<dbReference type="WBParaSite" id="SSLN_0001535101-mRNA-1">
    <property type="protein sequence ID" value="SSLN_0001535101-mRNA-1"/>
    <property type="gene ID" value="SSLN_0001535101"/>
</dbReference>
<keyword evidence="15" id="KW-1185">Reference proteome</keyword>
<dbReference type="InterPro" id="IPR038173">
    <property type="entry name" value="COE_DBD_sf"/>
</dbReference>
<proteinExistence type="inferred from homology"/>
<keyword evidence="8 10" id="KW-0804">Transcription</keyword>
<dbReference type="InterPro" id="IPR032200">
    <property type="entry name" value="COE_DBD"/>
</dbReference>
<keyword evidence="10" id="KW-0217">Developmental protein</keyword>
<evidence type="ECO:0000313" key="16">
    <source>
        <dbReference type="WBParaSite" id="SSLN_0001535101-mRNA-1"/>
    </source>
</evidence>
<protein>
    <submittedName>
        <fullName evidence="16">IPT/TIG domain-containing protein</fullName>
    </submittedName>
</protein>
<evidence type="ECO:0000256" key="6">
    <source>
        <dbReference type="ARBA" id="ARBA00023015"/>
    </source>
</evidence>
<evidence type="ECO:0000256" key="4">
    <source>
        <dbReference type="ARBA" id="ARBA00022771"/>
    </source>
</evidence>
<feature type="domain" description="Transcription factor COE helix-loop-helix" evidence="13">
    <location>
        <begin position="198"/>
        <end position="241"/>
    </location>
</feature>
<dbReference type="EMBL" id="UYSU01039314">
    <property type="protein sequence ID" value="VDM01177.1"/>
    <property type="molecule type" value="Genomic_DNA"/>
</dbReference>
<dbReference type="Gene3D" id="1.10.287.4280">
    <property type="match status" value="1"/>
</dbReference>
<dbReference type="Pfam" id="PF01833">
    <property type="entry name" value="TIG"/>
    <property type="match status" value="1"/>
</dbReference>
<keyword evidence="6 10" id="KW-0805">Transcription regulation</keyword>
<dbReference type="Pfam" id="PF16423">
    <property type="entry name" value="COE1_HLH"/>
    <property type="match status" value="1"/>
</dbReference>
<evidence type="ECO:0000256" key="3">
    <source>
        <dbReference type="ARBA" id="ARBA00022723"/>
    </source>
</evidence>
<keyword evidence="4 10" id="KW-0863">Zinc-finger</keyword>
<evidence type="ECO:0000256" key="2">
    <source>
        <dbReference type="ARBA" id="ARBA00010340"/>
    </source>
</evidence>
<dbReference type="Proteomes" id="UP000275846">
    <property type="component" value="Unassembled WGS sequence"/>
</dbReference>
<reference evidence="16" key="1">
    <citation type="submission" date="2016-06" db="UniProtKB">
        <authorList>
            <consortium name="WormBaseParasite"/>
        </authorList>
    </citation>
    <scope>IDENTIFICATION</scope>
</reference>
<evidence type="ECO:0000259" key="11">
    <source>
        <dbReference type="Pfam" id="PF01833"/>
    </source>
</evidence>
<evidence type="ECO:0000256" key="7">
    <source>
        <dbReference type="ARBA" id="ARBA00023125"/>
    </source>
</evidence>
<dbReference type="InterPro" id="IPR032201">
    <property type="entry name" value="COE_HLH"/>
</dbReference>
<comment type="subcellular location">
    <subcellularLocation>
        <location evidence="1 10">Nucleus</location>
    </subcellularLocation>
</comment>
<keyword evidence="5 10" id="KW-0862">Zinc</keyword>
<dbReference type="InterPro" id="IPR014756">
    <property type="entry name" value="Ig_E-set"/>
</dbReference>
<dbReference type="Gene3D" id="2.60.40.3180">
    <property type="entry name" value="Transcription factor COE1, DNA-binding domain"/>
    <property type="match status" value="1"/>
</dbReference>
<keyword evidence="7 10" id="KW-0238">DNA-binding</keyword>
<comment type="similarity">
    <text evidence="2 10">Belongs to the COE family.</text>
</comment>
<dbReference type="GO" id="GO:0005634">
    <property type="term" value="C:nucleus"/>
    <property type="evidence" value="ECO:0007669"/>
    <property type="project" value="UniProtKB-SubCell"/>
</dbReference>
<dbReference type="SUPFAM" id="SSF81296">
    <property type="entry name" value="E set domains"/>
    <property type="match status" value="1"/>
</dbReference>
<organism evidence="16">
    <name type="scientific">Schistocephalus solidus</name>
    <name type="common">Tapeworm</name>
    <dbReference type="NCBI Taxonomy" id="70667"/>
    <lineage>
        <taxon>Eukaryota</taxon>
        <taxon>Metazoa</taxon>
        <taxon>Spiralia</taxon>
        <taxon>Lophotrochozoa</taxon>
        <taxon>Platyhelminthes</taxon>
        <taxon>Cestoda</taxon>
        <taxon>Eucestoda</taxon>
        <taxon>Diphyllobothriidea</taxon>
        <taxon>Diphyllobothriidae</taxon>
        <taxon>Schistocephalus</taxon>
    </lineage>
</organism>
<dbReference type="GO" id="GO:0003677">
    <property type="term" value="F:DNA binding"/>
    <property type="evidence" value="ECO:0007669"/>
    <property type="project" value="UniProtKB-KW"/>
</dbReference>
<keyword evidence="9 10" id="KW-0539">Nucleus</keyword>
<reference evidence="14 15" key="2">
    <citation type="submission" date="2018-11" db="EMBL/GenBank/DDBJ databases">
        <authorList>
            <consortium name="Pathogen Informatics"/>
        </authorList>
    </citation>
    <scope>NUCLEOTIDE SEQUENCE [LARGE SCALE GENOMIC DNA]</scope>
    <source>
        <strain evidence="14 15">NST_G2</strain>
    </source>
</reference>
<name>A0A183TE94_SCHSO</name>
<evidence type="ECO:0000259" key="13">
    <source>
        <dbReference type="Pfam" id="PF16423"/>
    </source>
</evidence>
<sequence length="306" mass="34333">MLPGNMRNKRVRQFSAAVITDEISCTRGCTSHLLFHLFRYFLKFFMKCNQNCLKNAGNPRDMRRFQVAVASSPSLDGNLLAFSDNMFVHNNSKHGRRVRRLEPSDSITPTAPPVIRALCPNEGWTTGGESVMVIGENFFHGLQVIFGNTAVWSELITPNALRVQTPQRSSQGLVEVTLLYKNRSFCKHSPGSFAYTSLTDPTIEYGFQRLQKIIPRHPGDPERLPREIILKRAADLAEALYSMPNRVQAVASNSSKPLQAVTLRRPTSKQNVLPTKTTEPGTVNAGLFALIFHTQTSLREKLLTYD</sequence>
<gene>
    <name evidence="14" type="ORF">SSLN_LOCUS14791</name>
</gene>
<dbReference type="InterPro" id="IPR002909">
    <property type="entry name" value="IPT_dom"/>
</dbReference>